<accession>A0AAD7D1K9</accession>
<comment type="caution">
    <text evidence="1">The sequence shown here is derived from an EMBL/GenBank/DDBJ whole genome shotgun (WGS) entry which is preliminary data.</text>
</comment>
<evidence type="ECO:0000313" key="1">
    <source>
        <dbReference type="EMBL" id="KAJ7669094.1"/>
    </source>
</evidence>
<dbReference type="AlphaFoldDB" id="A0AAD7D1K9"/>
<reference evidence="1" key="1">
    <citation type="submission" date="2023-03" db="EMBL/GenBank/DDBJ databases">
        <title>Massive genome expansion in bonnet fungi (Mycena s.s.) driven by repeated elements and novel gene families across ecological guilds.</title>
        <authorList>
            <consortium name="Lawrence Berkeley National Laboratory"/>
            <person name="Harder C.B."/>
            <person name="Miyauchi S."/>
            <person name="Viragh M."/>
            <person name="Kuo A."/>
            <person name="Thoen E."/>
            <person name="Andreopoulos B."/>
            <person name="Lu D."/>
            <person name="Skrede I."/>
            <person name="Drula E."/>
            <person name="Henrissat B."/>
            <person name="Morin E."/>
            <person name="Kohler A."/>
            <person name="Barry K."/>
            <person name="LaButti K."/>
            <person name="Morin E."/>
            <person name="Salamov A."/>
            <person name="Lipzen A."/>
            <person name="Mereny Z."/>
            <person name="Hegedus B."/>
            <person name="Baldrian P."/>
            <person name="Stursova M."/>
            <person name="Weitz H."/>
            <person name="Taylor A."/>
            <person name="Grigoriev I.V."/>
            <person name="Nagy L.G."/>
            <person name="Martin F."/>
            <person name="Kauserud H."/>
        </authorList>
    </citation>
    <scope>NUCLEOTIDE SEQUENCE</scope>
    <source>
        <strain evidence="1">CBHHK067</strain>
    </source>
</reference>
<dbReference type="EMBL" id="JARKIE010000189">
    <property type="protein sequence ID" value="KAJ7669094.1"/>
    <property type="molecule type" value="Genomic_DNA"/>
</dbReference>
<protein>
    <submittedName>
        <fullName evidence="1">Uncharacterized protein</fullName>
    </submittedName>
</protein>
<sequence>AAMAHHRRGGFVALNVGLTYGKGHRVPSRIDNSDHNPLLARLLANRDIERMATFASAAFGIWAPTLYKYYKKYDGALHAHLPHLQPNFAKSIFSCATFNFGPNVWTFKHRDVMNLPFGMCAVQALGEFDPTQGGHLVLWDLKLIIEFPPGALILLPSATMSHSNVPV</sequence>
<name>A0AAD7D1K9_MYCRO</name>
<feature type="non-terminal residue" evidence="1">
    <location>
        <position position="1"/>
    </location>
</feature>
<keyword evidence="2" id="KW-1185">Reference proteome</keyword>
<organism evidence="1 2">
    <name type="scientific">Mycena rosella</name>
    <name type="common">Pink bonnet</name>
    <name type="synonym">Agaricus rosellus</name>
    <dbReference type="NCBI Taxonomy" id="1033263"/>
    <lineage>
        <taxon>Eukaryota</taxon>
        <taxon>Fungi</taxon>
        <taxon>Dikarya</taxon>
        <taxon>Basidiomycota</taxon>
        <taxon>Agaricomycotina</taxon>
        <taxon>Agaricomycetes</taxon>
        <taxon>Agaricomycetidae</taxon>
        <taxon>Agaricales</taxon>
        <taxon>Marasmiineae</taxon>
        <taxon>Mycenaceae</taxon>
        <taxon>Mycena</taxon>
    </lineage>
</organism>
<dbReference type="Gene3D" id="3.60.130.30">
    <property type="match status" value="1"/>
</dbReference>
<gene>
    <name evidence="1" type="ORF">B0H17DRAFT_896597</name>
</gene>
<feature type="non-terminal residue" evidence="1">
    <location>
        <position position="167"/>
    </location>
</feature>
<dbReference type="Proteomes" id="UP001221757">
    <property type="component" value="Unassembled WGS sequence"/>
</dbReference>
<evidence type="ECO:0000313" key="2">
    <source>
        <dbReference type="Proteomes" id="UP001221757"/>
    </source>
</evidence>
<proteinExistence type="predicted"/>